<dbReference type="EMBL" id="JAUSTW010000005">
    <property type="protein sequence ID" value="MDQ0200309.1"/>
    <property type="molecule type" value="Genomic_DNA"/>
</dbReference>
<keyword evidence="2" id="KW-1185">Reference proteome</keyword>
<comment type="caution">
    <text evidence="1">The sequence shown here is derived from an EMBL/GenBank/DDBJ whole genome shotgun (WGS) entry which is preliminary data.</text>
</comment>
<dbReference type="Proteomes" id="UP001224122">
    <property type="component" value="Unassembled WGS sequence"/>
</dbReference>
<evidence type="ECO:0000313" key="2">
    <source>
        <dbReference type="Proteomes" id="UP001224122"/>
    </source>
</evidence>
<evidence type="ECO:0000313" key="1">
    <source>
        <dbReference type="EMBL" id="MDQ0200309.1"/>
    </source>
</evidence>
<name>A0ABT9XZH8_9BACI</name>
<sequence length="55" mass="6201">MSENELGVLEQIEQEVLEEEEGASGEKEVSLEKQLERKKKADALWKAVQIGMISI</sequence>
<dbReference type="RefSeq" id="WP_307409999.1">
    <property type="nucleotide sequence ID" value="NZ_JAUSTW010000005.1"/>
</dbReference>
<proteinExistence type="predicted"/>
<reference evidence="1 2" key="1">
    <citation type="submission" date="2023-07" db="EMBL/GenBank/DDBJ databases">
        <title>Genomic Encyclopedia of Type Strains, Phase IV (KMG-IV): sequencing the most valuable type-strain genomes for metagenomic binning, comparative biology and taxonomic classification.</title>
        <authorList>
            <person name="Goeker M."/>
        </authorList>
    </citation>
    <scope>NUCLEOTIDE SEQUENCE [LARGE SCALE GENOMIC DNA]</scope>
    <source>
        <strain evidence="1 2">DSM 27594</strain>
    </source>
</reference>
<accession>A0ABT9XZH8</accession>
<gene>
    <name evidence="1" type="ORF">J2S10_003492</name>
</gene>
<protein>
    <submittedName>
        <fullName evidence="1">Uncharacterized protein</fullName>
    </submittedName>
</protein>
<organism evidence="1 2">
    <name type="scientific">Neobacillus ginsengisoli</name>
    <dbReference type="NCBI Taxonomy" id="904295"/>
    <lineage>
        <taxon>Bacteria</taxon>
        <taxon>Bacillati</taxon>
        <taxon>Bacillota</taxon>
        <taxon>Bacilli</taxon>
        <taxon>Bacillales</taxon>
        <taxon>Bacillaceae</taxon>
        <taxon>Neobacillus</taxon>
    </lineage>
</organism>